<feature type="region of interest" description="Disordered" evidence="1">
    <location>
        <begin position="127"/>
        <end position="172"/>
    </location>
</feature>
<comment type="caution">
    <text evidence="3">The sequence shown here is derived from an EMBL/GenBank/DDBJ whole genome shotgun (WGS) entry which is preliminary data.</text>
</comment>
<dbReference type="NCBIfam" id="NF008528">
    <property type="entry name" value="PRK11463.1-2"/>
    <property type="match status" value="1"/>
</dbReference>
<organism evidence="3 4">
    <name type="scientific">Parashewanella spongiae</name>
    <dbReference type="NCBI Taxonomy" id="342950"/>
    <lineage>
        <taxon>Bacteria</taxon>
        <taxon>Pseudomonadati</taxon>
        <taxon>Pseudomonadota</taxon>
        <taxon>Gammaproteobacteria</taxon>
        <taxon>Alteromonadales</taxon>
        <taxon>Shewanellaceae</taxon>
        <taxon>Parashewanella</taxon>
    </lineage>
</organism>
<feature type="transmembrane region" description="Helical" evidence="2">
    <location>
        <begin position="72"/>
        <end position="91"/>
    </location>
</feature>
<dbReference type="GO" id="GO:0016020">
    <property type="term" value="C:membrane"/>
    <property type="evidence" value="ECO:0007669"/>
    <property type="project" value="InterPro"/>
</dbReference>
<dbReference type="Pfam" id="PF04186">
    <property type="entry name" value="FxsA"/>
    <property type="match status" value="1"/>
</dbReference>
<evidence type="ECO:0000256" key="2">
    <source>
        <dbReference type="SAM" id="Phobius"/>
    </source>
</evidence>
<dbReference type="EMBL" id="QYYH01000064">
    <property type="protein sequence ID" value="RJY13450.1"/>
    <property type="molecule type" value="Genomic_DNA"/>
</dbReference>
<name>A0A3A6TLX6_9GAMM</name>
<feature type="compositionally biased region" description="Basic and acidic residues" evidence="1">
    <location>
        <begin position="145"/>
        <end position="172"/>
    </location>
</feature>
<reference evidence="3 4" key="1">
    <citation type="submission" date="2018-09" db="EMBL/GenBank/DDBJ databases">
        <title>Phylogeny of the Shewanellaceae, and recommendation for two new genera, Pseudoshewanella and Parashewanella.</title>
        <authorList>
            <person name="Wang G."/>
        </authorList>
    </citation>
    <scope>NUCLEOTIDE SEQUENCE [LARGE SCALE GENOMIC DNA]</scope>
    <source>
        <strain evidence="3 4">KCTC 22492</strain>
    </source>
</reference>
<gene>
    <name evidence="3" type="ORF">D5R81_11180</name>
</gene>
<keyword evidence="2" id="KW-1133">Transmembrane helix</keyword>
<dbReference type="PANTHER" id="PTHR35335:SF1">
    <property type="entry name" value="UPF0716 PROTEIN FXSA"/>
    <property type="match status" value="1"/>
</dbReference>
<dbReference type="Proteomes" id="UP000273022">
    <property type="component" value="Unassembled WGS sequence"/>
</dbReference>
<proteinExistence type="predicted"/>
<dbReference type="AlphaFoldDB" id="A0A3A6TLX6"/>
<evidence type="ECO:0000256" key="1">
    <source>
        <dbReference type="SAM" id="MobiDB-lite"/>
    </source>
</evidence>
<feature type="compositionally biased region" description="Polar residues" evidence="1">
    <location>
        <begin position="127"/>
        <end position="144"/>
    </location>
</feature>
<keyword evidence="2" id="KW-0812">Transmembrane</keyword>
<dbReference type="InterPro" id="IPR007313">
    <property type="entry name" value="FxsA"/>
</dbReference>
<sequence length="172" mass="18842">MLPVLLLLFILIPVLELSLMIHVGGVIGTWNTVGLVIFTAVVGGSLVRSQGLETLHNVRAKLANGETPGKEIVEGMMLAIAGVFLVLPGFITDFIGLLFLTPITRAPIAAFMFKRMRVNMVNQGQFNQSGHNPFSSNGSGPNDHNTFEGDFERKSEEVKPEHRIDDKDNSER</sequence>
<dbReference type="PANTHER" id="PTHR35335">
    <property type="entry name" value="UPF0716 PROTEIN FXSA"/>
    <property type="match status" value="1"/>
</dbReference>
<evidence type="ECO:0000313" key="3">
    <source>
        <dbReference type="EMBL" id="RJY13450.1"/>
    </source>
</evidence>
<feature type="transmembrane region" description="Helical" evidence="2">
    <location>
        <begin position="30"/>
        <end position="51"/>
    </location>
</feature>
<keyword evidence="4" id="KW-1185">Reference proteome</keyword>
<accession>A0A3A6TLX6</accession>
<dbReference type="OrthoDB" id="9792788at2"/>
<protein>
    <submittedName>
        <fullName evidence="3">FxsA family protein</fullName>
    </submittedName>
</protein>
<evidence type="ECO:0000313" key="4">
    <source>
        <dbReference type="Proteomes" id="UP000273022"/>
    </source>
</evidence>
<dbReference type="RefSeq" id="WP_121853725.1">
    <property type="nucleotide sequence ID" value="NZ_CP037952.1"/>
</dbReference>
<keyword evidence="2" id="KW-0472">Membrane</keyword>